<keyword evidence="2" id="KW-1185">Reference proteome</keyword>
<proteinExistence type="predicted"/>
<evidence type="ECO:0000313" key="2">
    <source>
        <dbReference type="Proteomes" id="UP000199308"/>
    </source>
</evidence>
<organism evidence="1 2">
    <name type="scientific">Thalassotalea agarivorans</name>
    <name type="common">Thalassomonas agarivorans</name>
    <dbReference type="NCBI Taxonomy" id="349064"/>
    <lineage>
        <taxon>Bacteria</taxon>
        <taxon>Pseudomonadati</taxon>
        <taxon>Pseudomonadota</taxon>
        <taxon>Gammaproteobacteria</taxon>
        <taxon>Alteromonadales</taxon>
        <taxon>Colwelliaceae</taxon>
        <taxon>Thalassotalea</taxon>
    </lineage>
</organism>
<gene>
    <name evidence="1" type="ORF">SAMN05660429_00975</name>
</gene>
<dbReference type="Proteomes" id="UP000199308">
    <property type="component" value="Unassembled WGS sequence"/>
</dbReference>
<name>A0A1I0BLU3_THASX</name>
<protein>
    <submittedName>
        <fullName evidence="1">Uncharacterized protein</fullName>
    </submittedName>
</protein>
<dbReference type="RefSeq" id="WP_093328151.1">
    <property type="nucleotide sequence ID" value="NZ_AP027363.1"/>
</dbReference>
<reference evidence="1 2" key="1">
    <citation type="submission" date="2016-10" db="EMBL/GenBank/DDBJ databases">
        <authorList>
            <person name="de Groot N.N."/>
        </authorList>
    </citation>
    <scope>NUCLEOTIDE SEQUENCE [LARGE SCALE GENOMIC DNA]</scope>
    <source>
        <strain evidence="1 2">DSM 19706</strain>
    </source>
</reference>
<dbReference type="STRING" id="349064.SAMN05660429_00975"/>
<evidence type="ECO:0000313" key="1">
    <source>
        <dbReference type="EMBL" id="SET07259.1"/>
    </source>
</evidence>
<sequence>MKMANCDNCIYQQSNYTIPESCAEQVTQPQYVNIDIDLNVLQQLIREKRLTISDIHPLDKQSKQLVHQTLLACLLCKSSNTLC</sequence>
<dbReference type="AlphaFoldDB" id="A0A1I0BLU3"/>
<dbReference type="EMBL" id="FOHK01000004">
    <property type="protein sequence ID" value="SET07259.1"/>
    <property type="molecule type" value="Genomic_DNA"/>
</dbReference>
<accession>A0A1I0BLU3</accession>